<sequence>MHICSYENLQYSALQISWNLPFFNGLKSPRVRPRPGALSHALSKSENLNQGLNIDTVTKLVGSIPQQKKGRHIHNMSSPHKIKHFTEVLDSNPGCETQCEDLPHSAKYPNNGIQKYAIFPKANRALIGARENEFLWYSSMSPMYMFWHPQLSIPPEAYIVIITATTPLKMLSARKVTDISSPGILYPWIQTALREDMEKKKDSGPNVVTFCWHIIRKERAANAHPSTLIQMKSDAKINLTKA</sequence>
<accession>A0A9P7D1H2</accession>
<dbReference type="EMBL" id="JABBWD010000025">
    <property type="protein sequence ID" value="KAG1776715.1"/>
    <property type="molecule type" value="Genomic_DNA"/>
</dbReference>
<keyword evidence="2" id="KW-1185">Reference proteome</keyword>
<organism evidence="1 2">
    <name type="scientific">Suillus placidus</name>
    <dbReference type="NCBI Taxonomy" id="48579"/>
    <lineage>
        <taxon>Eukaryota</taxon>
        <taxon>Fungi</taxon>
        <taxon>Dikarya</taxon>
        <taxon>Basidiomycota</taxon>
        <taxon>Agaricomycotina</taxon>
        <taxon>Agaricomycetes</taxon>
        <taxon>Agaricomycetidae</taxon>
        <taxon>Boletales</taxon>
        <taxon>Suillineae</taxon>
        <taxon>Suillaceae</taxon>
        <taxon>Suillus</taxon>
    </lineage>
</organism>
<comment type="caution">
    <text evidence="1">The sequence shown here is derived from an EMBL/GenBank/DDBJ whole genome shotgun (WGS) entry which is preliminary data.</text>
</comment>
<name>A0A9P7D1H2_9AGAM</name>
<evidence type="ECO:0000313" key="1">
    <source>
        <dbReference type="EMBL" id="KAG1776715.1"/>
    </source>
</evidence>
<reference evidence="1" key="1">
    <citation type="journal article" date="2020" name="New Phytol.">
        <title>Comparative genomics reveals dynamic genome evolution in host specialist ectomycorrhizal fungi.</title>
        <authorList>
            <person name="Lofgren L.A."/>
            <person name="Nguyen N.H."/>
            <person name="Vilgalys R."/>
            <person name="Ruytinx J."/>
            <person name="Liao H.L."/>
            <person name="Branco S."/>
            <person name="Kuo A."/>
            <person name="LaButti K."/>
            <person name="Lipzen A."/>
            <person name="Andreopoulos W."/>
            <person name="Pangilinan J."/>
            <person name="Riley R."/>
            <person name="Hundley H."/>
            <person name="Na H."/>
            <person name="Barry K."/>
            <person name="Grigoriev I.V."/>
            <person name="Stajich J.E."/>
            <person name="Kennedy P.G."/>
        </authorList>
    </citation>
    <scope>NUCLEOTIDE SEQUENCE</scope>
    <source>
        <strain evidence="1">DOB743</strain>
    </source>
</reference>
<dbReference type="Proteomes" id="UP000714275">
    <property type="component" value="Unassembled WGS sequence"/>
</dbReference>
<proteinExistence type="predicted"/>
<dbReference type="AlphaFoldDB" id="A0A9P7D1H2"/>
<protein>
    <submittedName>
        <fullName evidence="1">Uncharacterized protein</fullName>
    </submittedName>
</protein>
<gene>
    <name evidence="1" type="ORF">EV702DRAFT_1228505</name>
</gene>
<evidence type="ECO:0000313" key="2">
    <source>
        <dbReference type="Proteomes" id="UP000714275"/>
    </source>
</evidence>